<keyword evidence="1" id="KW-0472">Membrane</keyword>
<evidence type="ECO:0000256" key="1">
    <source>
        <dbReference type="SAM" id="Phobius"/>
    </source>
</evidence>
<reference evidence="2" key="1">
    <citation type="submission" date="2020-05" db="EMBL/GenBank/DDBJ databases">
        <title>Mycena genomes resolve the evolution of fungal bioluminescence.</title>
        <authorList>
            <person name="Tsai I.J."/>
        </authorList>
    </citation>
    <scope>NUCLEOTIDE SEQUENCE</scope>
    <source>
        <strain evidence="2">CCC161011</strain>
    </source>
</reference>
<gene>
    <name evidence="2" type="ORF">MVEN_01291100</name>
</gene>
<keyword evidence="1" id="KW-1133">Transmembrane helix</keyword>
<accession>A0A8H6Y023</accession>
<dbReference type="EMBL" id="JACAZI010000010">
    <property type="protein sequence ID" value="KAF7349904.1"/>
    <property type="molecule type" value="Genomic_DNA"/>
</dbReference>
<dbReference type="AlphaFoldDB" id="A0A8H6Y023"/>
<feature type="transmembrane region" description="Helical" evidence="1">
    <location>
        <begin position="35"/>
        <end position="58"/>
    </location>
</feature>
<evidence type="ECO:0000313" key="2">
    <source>
        <dbReference type="EMBL" id="KAF7349904.1"/>
    </source>
</evidence>
<keyword evidence="3" id="KW-1185">Reference proteome</keyword>
<sequence>MLLWDCTVRISVNLGVSVHAKSDLLRPNITVDDCFSLNVAVTSMSVFGIAIGELILVVRTYVLSGCEHMVLMVLGIIYLIGAFATLILIGLYLHIGPPLLAAIPGCNETSGNFILIGVCFIIVLLNETVLMSYTLWLGYRKYRHFRSPLIVTLYQDGFTYFVFLFLGSAANFTILLAGEGELQDLLNKFLRIMHSVLSARVLLSIRGVERKRAEESLRMQAATGTRIVFADDDEDI</sequence>
<evidence type="ECO:0000313" key="3">
    <source>
        <dbReference type="Proteomes" id="UP000620124"/>
    </source>
</evidence>
<protein>
    <submittedName>
        <fullName evidence="2">Uncharacterized protein</fullName>
    </submittedName>
</protein>
<feature type="transmembrane region" description="Helical" evidence="1">
    <location>
        <begin position="157"/>
        <end position="177"/>
    </location>
</feature>
<keyword evidence="1" id="KW-0812">Transmembrane</keyword>
<organism evidence="2 3">
    <name type="scientific">Mycena venus</name>
    <dbReference type="NCBI Taxonomy" id="2733690"/>
    <lineage>
        <taxon>Eukaryota</taxon>
        <taxon>Fungi</taxon>
        <taxon>Dikarya</taxon>
        <taxon>Basidiomycota</taxon>
        <taxon>Agaricomycotina</taxon>
        <taxon>Agaricomycetes</taxon>
        <taxon>Agaricomycetidae</taxon>
        <taxon>Agaricales</taxon>
        <taxon>Marasmiineae</taxon>
        <taxon>Mycenaceae</taxon>
        <taxon>Mycena</taxon>
    </lineage>
</organism>
<dbReference type="Proteomes" id="UP000620124">
    <property type="component" value="Unassembled WGS sequence"/>
</dbReference>
<feature type="transmembrane region" description="Helical" evidence="1">
    <location>
        <begin position="70"/>
        <end position="93"/>
    </location>
</feature>
<proteinExistence type="predicted"/>
<comment type="caution">
    <text evidence="2">The sequence shown here is derived from an EMBL/GenBank/DDBJ whole genome shotgun (WGS) entry which is preliminary data.</text>
</comment>
<name>A0A8H6Y023_9AGAR</name>
<dbReference type="OrthoDB" id="2645170at2759"/>
<feature type="transmembrane region" description="Helical" evidence="1">
    <location>
        <begin position="113"/>
        <end position="136"/>
    </location>
</feature>